<evidence type="ECO:0000313" key="2">
    <source>
        <dbReference type="EMBL" id="RNA03100.1"/>
    </source>
</evidence>
<proteinExistence type="predicted"/>
<reference evidence="2 3" key="1">
    <citation type="journal article" date="2018" name="Sci. Rep.">
        <title>Genomic signatures of local adaptation to the degree of environmental predictability in rotifers.</title>
        <authorList>
            <person name="Franch-Gras L."/>
            <person name="Hahn C."/>
            <person name="Garcia-Roger E.M."/>
            <person name="Carmona M.J."/>
            <person name="Serra M."/>
            <person name="Gomez A."/>
        </authorList>
    </citation>
    <scope>NUCLEOTIDE SEQUENCE [LARGE SCALE GENOMIC DNA]</scope>
    <source>
        <strain evidence="2">HYR1</strain>
    </source>
</reference>
<gene>
    <name evidence="2" type="ORF">BpHYR1_002907</name>
</gene>
<dbReference type="OrthoDB" id="330499at2759"/>
<comment type="caution">
    <text evidence="2">The sequence shown here is derived from an EMBL/GenBank/DDBJ whole genome shotgun (WGS) entry which is preliminary data.</text>
</comment>
<dbReference type="Pfam" id="PF23741">
    <property type="entry name" value="DUF7164"/>
    <property type="match status" value="1"/>
</dbReference>
<dbReference type="EMBL" id="REGN01008631">
    <property type="protein sequence ID" value="RNA03100.1"/>
    <property type="molecule type" value="Genomic_DNA"/>
</dbReference>
<evidence type="ECO:0000259" key="1">
    <source>
        <dbReference type="Pfam" id="PF23741"/>
    </source>
</evidence>
<dbReference type="STRING" id="10195.A0A3M7PVJ7"/>
<dbReference type="InterPro" id="IPR055588">
    <property type="entry name" value="DUF7164"/>
</dbReference>
<sequence>MLKTKKYFLSFLILILVILTSIAYLGKINQNLFIQKLDYRSDLVLSPANKQENPVIKIDAKNGTYNFLQQYPWTTECSLKSEIFKNFDLSRVEKIDYSIPAEPDTHQFRITRAVLVYFPIEQVQNFHHEFRWLYRSWIEMQKHEPKKWRTDLVVFVRNEQQFFSNSFFTKLNCSFWHKRTSPKDKPMCVLINYEAIRARKLASNDINFSSNNQLYNFILRKINIFDDSDTNLNVFYHFLKNRLSNYGYVDSILMAFDGYKYFQAAGYDYLIRSDMDVFLTPLFAKWLPKHCNDFYVGRGGYSNEFNTNRLARIANNLGLEYASSTNLGSTWYSTPNQFRLVSYLTLFGMAYLSNEEFAPPERAGKLGVQLWPDWHYGVLLLYGQNLLMNHLIKTKQLNIVKLIDYLDYPAHYSTDVNKIIHIHVFHGSDMFSKFEFKAGKYDNISNNIGNPNTAKFYALKMALEGKKLSPNELLSLLETQSSLKD</sequence>
<keyword evidence="3" id="KW-1185">Reference proteome</keyword>
<organism evidence="2 3">
    <name type="scientific">Brachionus plicatilis</name>
    <name type="common">Marine rotifer</name>
    <name type="synonym">Brachionus muelleri</name>
    <dbReference type="NCBI Taxonomy" id="10195"/>
    <lineage>
        <taxon>Eukaryota</taxon>
        <taxon>Metazoa</taxon>
        <taxon>Spiralia</taxon>
        <taxon>Gnathifera</taxon>
        <taxon>Rotifera</taxon>
        <taxon>Eurotatoria</taxon>
        <taxon>Monogononta</taxon>
        <taxon>Pseudotrocha</taxon>
        <taxon>Ploima</taxon>
        <taxon>Brachionidae</taxon>
        <taxon>Brachionus</taxon>
    </lineage>
</organism>
<dbReference type="AlphaFoldDB" id="A0A3M7PVJ7"/>
<accession>A0A3M7PVJ7</accession>
<feature type="domain" description="DUF7164" evidence="1">
    <location>
        <begin position="107"/>
        <end position="483"/>
    </location>
</feature>
<protein>
    <submittedName>
        <fullName evidence="2">Secreted protein</fullName>
    </submittedName>
</protein>
<name>A0A3M7PVJ7_BRAPC</name>
<evidence type="ECO:0000313" key="3">
    <source>
        <dbReference type="Proteomes" id="UP000276133"/>
    </source>
</evidence>
<dbReference type="Proteomes" id="UP000276133">
    <property type="component" value="Unassembled WGS sequence"/>
</dbReference>